<dbReference type="PANTHER" id="PTHR10762">
    <property type="entry name" value="DIPHTHAMIDE BIOSYNTHESIS PROTEIN"/>
    <property type="match status" value="1"/>
</dbReference>
<keyword evidence="6" id="KW-0808">Transferase</keyword>
<keyword evidence="8" id="KW-0479">Metal-binding</keyword>
<reference evidence="16 17" key="1">
    <citation type="journal article" date="2015" name="Genome Biol. Evol.">
        <title>Phylogenomic analyses indicate that early fungi evolved digesting cell walls of algal ancestors of land plants.</title>
        <authorList>
            <person name="Chang Y."/>
            <person name="Wang S."/>
            <person name="Sekimoto S."/>
            <person name="Aerts A.L."/>
            <person name="Choi C."/>
            <person name="Clum A."/>
            <person name="LaButti K.M."/>
            <person name="Lindquist E.A."/>
            <person name="Yee Ngan C."/>
            <person name="Ohm R.A."/>
            <person name="Salamov A.A."/>
            <person name="Grigoriev I.V."/>
            <person name="Spatafora J.W."/>
            <person name="Berbee M.L."/>
        </authorList>
    </citation>
    <scope>NUCLEOTIDE SEQUENCE [LARGE SCALE GENOMIC DNA]</scope>
    <source>
        <strain evidence="16 17">JEL478</strain>
    </source>
</reference>
<evidence type="ECO:0000256" key="15">
    <source>
        <dbReference type="SAM" id="MobiDB-lite"/>
    </source>
</evidence>
<dbReference type="GO" id="GO:0046872">
    <property type="term" value="F:metal ion binding"/>
    <property type="evidence" value="ECO:0007669"/>
    <property type="project" value="UniProtKB-KW"/>
</dbReference>
<feature type="compositionally biased region" description="Low complexity" evidence="15">
    <location>
        <begin position="1"/>
        <end position="19"/>
    </location>
</feature>
<evidence type="ECO:0000256" key="8">
    <source>
        <dbReference type="ARBA" id="ARBA00022723"/>
    </source>
</evidence>
<evidence type="ECO:0000256" key="7">
    <source>
        <dbReference type="ARBA" id="ARBA00022691"/>
    </source>
</evidence>
<dbReference type="InterPro" id="IPR016435">
    <property type="entry name" value="DPH1/DPH2"/>
</dbReference>
<dbReference type="GO" id="GO:0017183">
    <property type="term" value="P:protein histidyl modification to diphthamide"/>
    <property type="evidence" value="ECO:0007669"/>
    <property type="project" value="UniProtKB-UniPathway"/>
</dbReference>
<keyword evidence="9" id="KW-0408">Iron</keyword>
<evidence type="ECO:0000313" key="16">
    <source>
        <dbReference type="EMBL" id="KXS12924.1"/>
    </source>
</evidence>
<keyword evidence="10" id="KW-0411">Iron-sulfur</keyword>
<evidence type="ECO:0000313" key="17">
    <source>
        <dbReference type="Proteomes" id="UP000070544"/>
    </source>
</evidence>
<evidence type="ECO:0000256" key="14">
    <source>
        <dbReference type="ARBA" id="ARBA00048403"/>
    </source>
</evidence>
<dbReference type="Gene3D" id="3.40.50.11860">
    <property type="entry name" value="Diphthamide synthesis DPH1/DPH2 domain 3"/>
    <property type="match status" value="1"/>
</dbReference>
<evidence type="ECO:0000256" key="12">
    <source>
        <dbReference type="ARBA" id="ARBA00032574"/>
    </source>
</evidence>
<dbReference type="OrthoDB" id="1649088at2759"/>
<feature type="compositionally biased region" description="Low complexity" evidence="15">
    <location>
        <begin position="28"/>
        <end position="39"/>
    </location>
</feature>
<comment type="pathway">
    <text evidence="2">Protein modification; peptidyl-diphthamide biosynthesis.</text>
</comment>
<dbReference type="InterPro" id="IPR042263">
    <property type="entry name" value="DPH1/DPH2_1"/>
</dbReference>
<dbReference type="Gene3D" id="3.40.50.11840">
    <property type="entry name" value="Diphthamide synthesis DPH1/DPH2 domain 1"/>
    <property type="match status" value="1"/>
</dbReference>
<dbReference type="NCBIfam" id="TIGR00322">
    <property type="entry name" value="diphth2_R"/>
    <property type="match status" value="1"/>
</dbReference>
<keyword evidence="17" id="KW-1185">Reference proteome</keyword>
<dbReference type="InterPro" id="IPR042265">
    <property type="entry name" value="DPH1/DPH2_3"/>
</dbReference>
<evidence type="ECO:0000256" key="11">
    <source>
        <dbReference type="ARBA" id="ARBA00031690"/>
    </source>
</evidence>
<dbReference type="GO" id="GO:0051536">
    <property type="term" value="F:iron-sulfur cluster binding"/>
    <property type="evidence" value="ECO:0007669"/>
    <property type="project" value="UniProtKB-KW"/>
</dbReference>
<evidence type="ECO:0000256" key="3">
    <source>
        <dbReference type="ARBA" id="ARBA00010173"/>
    </source>
</evidence>
<dbReference type="SFLD" id="SFLDS00032">
    <property type="entry name" value="Radical_SAM_3-amino-3-carboxyp"/>
    <property type="match status" value="1"/>
</dbReference>
<dbReference type="PANTHER" id="PTHR10762:SF1">
    <property type="entry name" value="2-(3-AMINO-3-CARBOXYPROPYL)HISTIDINE SYNTHASE SUBUNIT 1"/>
    <property type="match status" value="1"/>
</dbReference>
<dbReference type="FunFam" id="3.40.50.11840:FF:000001">
    <property type="entry name" value="2-(3-amino-3-carboxypropyl)histidine synthase subunit 1"/>
    <property type="match status" value="1"/>
</dbReference>
<evidence type="ECO:0000256" key="6">
    <source>
        <dbReference type="ARBA" id="ARBA00022679"/>
    </source>
</evidence>
<evidence type="ECO:0000256" key="9">
    <source>
        <dbReference type="ARBA" id="ARBA00023004"/>
    </source>
</evidence>
<dbReference type="InterPro" id="IPR042264">
    <property type="entry name" value="DPH1/DPH2_2"/>
</dbReference>
<keyword evidence="7" id="KW-0949">S-adenosyl-L-methionine</keyword>
<dbReference type="EC" id="2.5.1.108" evidence="4"/>
<dbReference type="Pfam" id="PF01866">
    <property type="entry name" value="Diphthamide_syn"/>
    <property type="match status" value="2"/>
</dbReference>
<dbReference type="Proteomes" id="UP000070544">
    <property type="component" value="Unassembled WGS sequence"/>
</dbReference>
<evidence type="ECO:0000256" key="10">
    <source>
        <dbReference type="ARBA" id="ARBA00023014"/>
    </source>
</evidence>
<dbReference type="FunFam" id="3.40.50.11860:FF:000002">
    <property type="entry name" value="2-(3-amino-3-carboxypropyl)histidine synthase subunit 1"/>
    <property type="match status" value="1"/>
</dbReference>
<protein>
    <recommendedName>
        <fullName evidence="5">2-(3-amino-3-carboxypropyl)histidine synthase subunit 1</fullName>
        <ecNumber evidence="4">2.5.1.108</ecNumber>
    </recommendedName>
    <alternativeName>
        <fullName evidence="12">Diphthamide biosynthesis protein 1</fullName>
    </alternativeName>
    <alternativeName>
        <fullName evidence="13">Diphtheria toxin resistance protein 1</fullName>
    </alternativeName>
    <alternativeName>
        <fullName evidence="11">S-adenosyl-L-methionine:L-histidine 3-amino-3-carboxypropyltransferase 1</fullName>
    </alternativeName>
</protein>
<evidence type="ECO:0000256" key="2">
    <source>
        <dbReference type="ARBA" id="ARBA00005156"/>
    </source>
</evidence>
<feature type="compositionally biased region" description="Basic residues" evidence="15">
    <location>
        <begin position="44"/>
        <end position="59"/>
    </location>
</feature>
<sequence length="515" mass="54858">MSSPPCTSAPSTSPPAAASDTHDASHGSPATPQTQTQTEAESKPRHRPRRFVGTARKRTGAGDGGGGEVEDAAGAVSSLSTPTAARHASQIPSDILDDTLLNAAIASALPKNYKFEIHKSVWALRKAKATCVGLQMPEGLLMYACAIADILERFASVSSIIMGDVTYGACCVDDFTARAVGCDFLIHYGHSCLVPVSTTTIPTLYVFVEIHIDVAHLVATLRANLPPRSRLAAVATIQFVAALHEARSELEKLVVEGEGEGEEAGARARAGAGAGWGAGAEGVRVGEDKRVTGGFKVTIPQAKPLSPGEVLGCTSPRLKTREIDAVVYIGDGRFHLESAMLHNPSLPYYRYDPYSRAITRESYDQPRTLSLRRTAISQARSARRWGIIVGTLGRQGSPPVVDHVRSLLDARGAEHVTLLLSEIFPSKLALLPIDAFVQVACPRLSIDWGHQFSAPLLSPYEACVALGDVEMFGDVYPMDFYGGEGAGPWTPNAAARVKKGAGRKRTEEAKKEVVS</sequence>
<evidence type="ECO:0000256" key="4">
    <source>
        <dbReference type="ARBA" id="ARBA00012221"/>
    </source>
</evidence>
<feature type="region of interest" description="Disordered" evidence="15">
    <location>
        <begin position="1"/>
        <end position="81"/>
    </location>
</feature>
<organism evidence="16 17">
    <name type="scientific">Gonapodya prolifera (strain JEL478)</name>
    <name type="common">Monoblepharis prolifera</name>
    <dbReference type="NCBI Taxonomy" id="1344416"/>
    <lineage>
        <taxon>Eukaryota</taxon>
        <taxon>Fungi</taxon>
        <taxon>Fungi incertae sedis</taxon>
        <taxon>Chytridiomycota</taxon>
        <taxon>Chytridiomycota incertae sedis</taxon>
        <taxon>Monoblepharidomycetes</taxon>
        <taxon>Monoblepharidales</taxon>
        <taxon>Gonapodyaceae</taxon>
        <taxon>Gonapodya</taxon>
    </lineage>
</organism>
<comment type="similarity">
    <text evidence="3">Belongs to the DPH1/DPH2 family. DPH1 subfamily.</text>
</comment>
<proteinExistence type="inferred from homology"/>
<dbReference type="UniPathway" id="UPA00559"/>
<evidence type="ECO:0000256" key="1">
    <source>
        <dbReference type="ARBA" id="ARBA00001966"/>
    </source>
</evidence>
<evidence type="ECO:0000256" key="5">
    <source>
        <dbReference type="ARBA" id="ARBA00021915"/>
    </source>
</evidence>
<accession>A0A139A895</accession>
<dbReference type="EMBL" id="KQ965783">
    <property type="protein sequence ID" value="KXS12924.1"/>
    <property type="molecule type" value="Genomic_DNA"/>
</dbReference>
<gene>
    <name evidence="16" type="ORF">M427DRAFT_46022</name>
</gene>
<dbReference type="OMA" id="PGQVLGC"/>
<dbReference type="STRING" id="1344416.A0A139A895"/>
<evidence type="ECO:0000256" key="13">
    <source>
        <dbReference type="ARBA" id="ARBA00032789"/>
    </source>
</evidence>
<comment type="catalytic activity">
    <reaction evidence="14">
        <text>L-histidyl-[translation elongation factor 2] + S-adenosyl-L-methionine = 2-[(3S)-amino-3-carboxypropyl]-L-histidyl-[translation elongation factor 2] + S-methyl-5'-thioadenosine + H(+)</text>
        <dbReference type="Rhea" id="RHEA:36783"/>
        <dbReference type="Rhea" id="RHEA-COMP:9748"/>
        <dbReference type="Rhea" id="RHEA-COMP:9749"/>
        <dbReference type="ChEBI" id="CHEBI:15378"/>
        <dbReference type="ChEBI" id="CHEBI:17509"/>
        <dbReference type="ChEBI" id="CHEBI:29979"/>
        <dbReference type="ChEBI" id="CHEBI:59789"/>
        <dbReference type="ChEBI" id="CHEBI:73995"/>
        <dbReference type="EC" id="2.5.1.108"/>
    </reaction>
</comment>
<dbReference type="Gene3D" id="3.40.50.11850">
    <property type="entry name" value="Diphthamide synthesis DPH1/DPH2 domain 2"/>
    <property type="match status" value="1"/>
</dbReference>
<name>A0A139A895_GONPJ</name>
<dbReference type="AlphaFoldDB" id="A0A139A895"/>
<dbReference type="GO" id="GO:0090560">
    <property type="term" value="F:2-(3-amino-3-carboxypropyl)histidine synthase activity"/>
    <property type="evidence" value="ECO:0007669"/>
    <property type="project" value="UniProtKB-EC"/>
</dbReference>
<comment type="cofactor">
    <cofactor evidence="1">
        <name>[4Fe-4S] cluster</name>
        <dbReference type="ChEBI" id="CHEBI:49883"/>
    </cofactor>
</comment>